<feature type="compositionally biased region" description="Basic residues" evidence="1">
    <location>
        <begin position="80"/>
        <end position="97"/>
    </location>
</feature>
<reference evidence="2 3" key="1">
    <citation type="submission" date="2024-10" db="EMBL/GenBank/DDBJ databases">
        <authorList>
            <person name="Kim D."/>
        </authorList>
    </citation>
    <scope>NUCLEOTIDE SEQUENCE [LARGE SCALE GENOMIC DNA]</scope>
    <source>
        <strain evidence="2">Taebaek</strain>
    </source>
</reference>
<evidence type="ECO:0000313" key="3">
    <source>
        <dbReference type="Proteomes" id="UP001620645"/>
    </source>
</evidence>
<keyword evidence="3" id="KW-1185">Reference proteome</keyword>
<proteinExistence type="predicted"/>
<protein>
    <submittedName>
        <fullName evidence="2">Uncharacterized protein</fullName>
    </submittedName>
</protein>
<dbReference type="SUPFAM" id="SSF50405">
    <property type="entry name" value="Actin-crosslinking proteins"/>
    <property type="match status" value="1"/>
</dbReference>
<evidence type="ECO:0000256" key="1">
    <source>
        <dbReference type="SAM" id="MobiDB-lite"/>
    </source>
</evidence>
<dbReference type="CDD" id="cd00257">
    <property type="entry name" value="beta-trefoil_FSCN-like"/>
    <property type="match status" value="1"/>
</dbReference>
<dbReference type="Gene3D" id="2.80.10.50">
    <property type="match status" value="1"/>
</dbReference>
<gene>
    <name evidence="2" type="ORF">niasHS_000801</name>
</gene>
<accession>A0ABD2K8L5</accession>
<name>A0ABD2K8L5_HETSC</name>
<evidence type="ECO:0000313" key="2">
    <source>
        <dbReference type="EMBL" id="KAL3099193.1"/>
    </source>
</evidence>
<dbReference type="Proteomes" id="UP001620645">
    <property type="component" value="Unassembled WGS sequence"/>
</dbReference>
<dbReference type="AlphaFoldDB" id="A0ABD2K8L5"/>
<sequence>MANGKYVCADLDRQTKLIANKDWNQIWERFTKVDNGDGTISLKAVANSKFVCAEQNLNDSVDGEPRQQFGMGKVLCGDHLRKRRGENGKNGKRRALKKSGENFANFNS</sequence>
<dbReference type="InterPro" id="IPR008999">
    <property type="entry name" value="Actin-crosslinking"/>
</dbReference>
<comment type="caution">
    <text evidence="2">The sequence shown here is derived from an EMBL/GenBank/DDBJ whole genome shotgun (WGS) entry which is preliminary data.</text>
</comment>
<dbReference type="EMBL" id="JBICCN010000040">
    <property type="protein sequence ID" value="KAL3099193.1"/>
    <property type="molecule type" value="Genomic_DNA"/>
</dbReference>
<organism evidence="2 3">
    <name type="scientific">Heterodera schachtii</name>
    <name type="common">Sugarbeet cyst nematode worm</name>
    <name type="synonym">Tylenchus schachtii</name>
    <dbReference type="NCBI Taxonomy" id="97005"/>
    <lineage>
        <taxon>Eukaryota</taxon>
        <taxon>Metazoa</taxon>
        <taxon>Ecdysozoa</taxon>
        <taxon>Nematoda</taxon>
        <taxon>Chromadorea</taxon>
        <taxon>Rhabditida</taxon>
        <taxon>Tylenchina</taxon>
        <taxon>Tylenchomorpha</taxon>
        <taxon>Tylenchoidea</taxon>
        <taxon>Heteroderidae</taxon>
        <taxon>Heteroderinae</taxon>
        <taxon>Heterodera</taxon>
    </lineage>
</organism>
<feature type="region of interest" description="Disordered" evidence="1">
    <location>
        <begin position="80"/>
        <end position="108"/>
    </location>
</feature>